<dbReference type="Proteomes" id="UP000178684">
    <property type="component" value="Unassembled WGS sequence"/>
</dbReference>
<keyword evidence="1" id="KW-1133">Transmembrane helix</keyword>
<gene>
    <name evidence="2" type="ORF">A3B18_02985</name>
</gene>
<protein>
    <submittedName>
        <fullName evidence="2">Uncharacterized protein</fullName>
    </submittedName>
</protein>
<evidence type="ECO:0000313" key="3">
    <source>
        <dbReference type="Proteomes" id="UP000178684"/>
    </source>
</evidence>
<accession>A0A1F5X3X1</accession>
<dbReference type="EMBL" id="MFIE01000023">
    <property type="protein sequence ID" value="OGF82281.1"/>
    <property type="molecule type" value="Genomic_DNA"/>
</dbReference>
<reference evidence="2 3" key="1">
    <citation type="journal article" date="2016" name="Nat. Commun.">
        <title>Thousands of microbial genomes shed light on interconnected biogeochemical processes in an aquifer system.</title>
        <authorList>
            <person name="Anantharaman K."/>
            <person name="Brown C.T."/>
            <person name="Hug L.A."/>
            <person name="Sharon I."/>
            <person name="Castelle C.J."/>
            <person name="Probst A.J."/>
            <person name="Thomas B.C."/>
            <person name="Singh A."/>
            <person name="Wilkins M.J."/>
            <person name="Karaoz U."/>
            <person name="Brodie E.L."/>
            <person name="Williams K.H."/>
            <person name="Hubbard S.S."/>
            <person name="Banfield J.F."/>
        </authorList>
    </citation>
    <scope>NUCLEOTIDE SEQUENCE [LARGE SCALE GENOMIC DNA]</scope>
</reference>
<evidence type="ECO:0000256" key="1">
    <source>
        <dbReference type="SAM" id="Phobius"/>
    </source>
</evidence>
<keyword evidence="1" id="KW-0812">Transmembrane</keyword>
<feature type="transmembrane region" description="Helical" evidence="1">
    <location>
        <begin position="6"/>
        <end position="26"/>
    </location>
</feature>
<name>A0A1F5X3X1_9BACT</name>
<sequence>MGIGEGVGVGVGVVVAIVMLIVEVALPPEPIQTSVYEVVVETVTDCAPFVDSDPVHPPEAVQDVAYCVCQLRVDEPPWVTLCGFAVKVMIGCSVCARIGVIGRRIPNRAAART</sequence>
<dbReference type="AlphaFoldDB" id="A0A1F5X3X1"/>
<proteinExistence type="predicted"/>
<keyword evidence="1" id="KW-0472">Membrane</keyword>
<organism evidence="2 3">
    <name type="scientific">Candidatus Giovannonibacteria bacterium RIFCSPLOWO2_01_FULL_46_13</name>
    <dbReference type="NCBI Taxonomy" id="1798352"/>
    <lineage>
        <taxon>Bacteria</taxon>
        <taxon>Candidatus Giovannoniibacteriota</taxon>
    </lineage>
</organism>
<evidence type="ECO:0000313" key="2">
    <source>
        <dbReference type="EMBL" id="OGF82281.1"/>
    </source>
</evidence>
<comment type="caution">
    <text evidence="2">The sequence shown here is derived from an EMBL/GenBank/DDBJ whole genome shotgun (WGS) entry which is preliminary data.</text>
</comment>